<dbReference type="EMBL" id="QAON01000004">
    <property type="protein sequence ID" value="PTQ90055.1"/>
    <property type="molecule type" value="Genomic_DNA"/>
</dbReference>
<dbReference type="RefSeq" id="WP_107865054.1">
    <property type="nucleotide sequence ID" value="NZ_QAON01000004.1"/>
</dbReference>
<accession>A0A2T5J0Y8</accession>
<comment type="caution">
    <text evidence="1">The sequence shown here is derived from an EMBL/GenBank/DDBJ whole genome shotgun (WGS) entry which is preliminary data.</text>
</comment>
<dbReference type="OrthoDB" id="9814774at2"/>
<proteinExistence type="predicted"/>
<dbReference type="AlphaFoldDB" id="A0A2T5J0Y8"/>
<organism evidence="1 2">
    <name type="scientific">Agitococcus lubricus</name>
    <dbReference type="NCBI Taxonomy" id="1077255"/>
    <lineage>
        <taxon>Bacteria</taxon>
        <taxon>Pseudomonadati</taxon>
        <taxon>Pseudomonadota</taxon>
        <taxon>Gammaproteobacteria</taxon>
        <taxon>Moraxellales</taxon>
        <taxon>Moraxellaceae</taxon>
        <taxon>Agitococcus</taxon>
    </lineage>
</organism>
<protein>
    <submittedName>
        <fullName evidence="1">Acyl-coenzyme A thioesterase PaaI-like protein</fullName>
    </submittedName>
</protein>
<keyword evidence="2" id="KW-1185">Reference proteome</keyword>
<dbReference type="Gene3D" id="3.10.129.10">
    <property type="entry name" value="Hotdog Thioesterase"/>
    <property type="match status" value="1"/>
</dbReference>
<dbReference type="Proteomes" id="UP000244223">
    <property type="component" value="Unassembled WGS sequence"/>
</dbReference>
<gene>
    <name evidence="1" type="ORF">C8N29_10493</name>
</gene>
<name>A0A2T5J0Y8_9GAMM</name>
<evidence type="ECO:0000313" key="1">
    <source>
        <dbReference type="EMBL" id="PTQ90055.1"/>
    </source>
</evidence>
<dbReference type="SUPFAM" id="SSF54637">
    <property type="entry name" value="Thioesterase/thiol ester dehydrase-isomerase"/>
    <property type="match status" value="1"/>
</dbReference>
<dbReference type="InterPro" id="IPR029069">
    <property type="entry name" value="HotDog_dom_sf"/>
</dbReference>
<dbReference type="Pfam" id="PF14539">
    <property type="entry name" value="DUF4442"/>
    <property type="match status" value="1"/>
</dbReference>
<reference evidence="1 2" key="1">
    <citation type="submission" date="2018-04" db="EMBL/GenBank/DDBJ databases">
        <title>Genomic Encyclopedia of Archaeal and Bacterial Type Strains, Phase II (KMG-II): from individual species to whole genera.</title>
        <authorList>
            <person name="Goeker M."/>
        </authorList>
    </citation>
    <scope>NUCLEOTIDE SEQUENCE [LARGE SCALE GENOMIC DNA]</scope>
    <source>
        <strain evidence="1 2">DSM 5822</strain>
    </source>
</reference>
<evidence type="ECO:0000313" key="2">
    <source>
        <dbReference type="Proteomes" id="UP000244223"/>
    </source>
</evidence>
<dbReference type="InterPro" id="IPR027961">
    <property type="entry name" value="DUF4442"/>
</dbReference>
<sequence>MFKQLVPKALKLKLLLNAYLPFLGAGIQITRVSDDFLEIDVKMPLHKGNKNYVGTHFGGSLYAMTDPFLMLMLMENLGKDYIIWDKAAHIDFISPGRGTVYAQFRLTSKQIGQVKLAAESGKSICPEYTVEVLGEDGKVVAKVIKTLYVKKKSRQSHAS</sequence>